<dbReference type="Gene3D" id="1.10.10.10">
    <property type="entry name" value="Winged helix-like DNA-binding domain superfamily/Winged helix DNA-binding domain"/>
    <property type="match status" value="1"/>
</dbReference>
<dbReference type="GO" id="GO:0003677">
    <property type="term" value="F:DNA binding"/>
    <property type="evidence" value="ECO:0007669"/>
    <property type="project" value="UniProtKB-UniRule"/>
</dbReference>
<dbReference type="eggNOG" id="COG3710">
    <property type="taxonomic scope" value="Bacteria"/>
</dbReference>
<dbReference type="RefSeq" id="WP_034496792.1">
    <property type="nucleotide sequence ID" value="NZ_JMPI01000036.1"/>
</dbReference>
<protein>
    <submittedName>
        <fullName evidence="5">Putative transcriptional regulator</fullName>
    </submittedName>
</protein>
<dbReference type="GO" id="GO:0000160">
    <property type="term" value="P:phosphorelay signal transduction system"/>
    <property type="evidence" value="ECO:0007669"/>
    <property type="project" value="InterPro"/>
</dbReference>
<feature type="DNA-binding region" description="OmpR/PhoB-type" evidence="2">
    <location>
        <begin position="2"/>
        <end position="106"/>
    </location>
</feature>
<accession>A0A085GA37</accession>
<dbReference type="Pfam" id="PF00486">
    <property type="entry name" value="Trans_reg_C"/>
    <property type="match status" value="1"/>
</dbReference>
<dbReference type="STRING" id="1006004.GBAG_2693"/>
<feature type="domain" description="OmpR/PhoB-type" evidence="4">
    <location>
        <begin position="2"/>
        <end position="106"/>
    </location>
</feature>
<comment type="caution">
    <text evidence="5">The sequence shown here is derived from an EMBL/GenBank/DDBJ whole genome shotgun (WGS) entry which is preliminary data.</text>
</comment>
<dbReference type="SUPFAM" id="SSF46894">
    <property type="entry name" value="C-terminal effector domain of the bipartite response regulators"/>
    <property type="match status" value="1"/>
</dbReference>
<dbReference type="InterPro" id="IPR016032">
    <property type="entry name" value="Sig_transdc_resp-reg_C-effctor"/>
</dbReference>
<dbReference type="EMBL" id="JMPI01000036">
    <property type="protein sequence ID" value="KFC80582.1"/>
    <property type="molecule type" value="Genomic_DNA"/>
</dbReference>
<sequence length="262" mass="29916">MNKQIILNGVAAFLPEKHRVIAINSDRPPLSLSIPASRCLALLVNYQGEVVLREHFFHEVWVSNGAQVTNNTFYQNISLLRRAFKEFGLNEDYIVTVPKVGVKLENTLKITRSEEVEIIATELSQPSTPEPTPPRKIARRLSSSFSKGRFGLGSMVLVLCLGGTFLAWQASMDNRFTEFKPLITQSNCSYFVNSDTTDYKKHRLFARDFKLNCEDFHYVYLTAYNNFARFSAVACERPFSAWRKNHCVTHYVITDNGNAFEK</sequence>
<keyword evidence="3" id="KW-1133">Transmembrane helix</keyword>
<evidence type="ECO:0000256" key="3">
    <source>
        <dbReference type="SAM" id="Phobius"/>
    </source>
</evidence>
<keyword evidence="3" id="KW-0812">Transmembrane</keyword>
<evidence type="ECO:0000259" key="4">
    <source>
        <dbReference type="PROSITE" id="PS51755"/>
    </source>
</evidence>
<dbReference type="Proteomes" id="UP000028653">
    <property type="component" value="Unassembled WGS sequence"/>
</dbReference>
<dbReference type="InterPro" id="IPR036388">
    <property type="entry name" value="WH-like_DNA-bd_sf"/>
</dbReference>
<evidence type="ECO:0000313" key="6">
    <source>
        <dbReference type="Proteomes" id="UP000028653"/>
    </source>
</evidence>
<keyword evidence="6" id="KW-1185">Reference proteome</keyword>
<evidence type="ECO:0000256" key="1">
    <source>
        <dbReference type="ARBA" id="ARBA00023125"/>
    </source>
</evidence>
<dbReference type="GO" id="GO:0006355">
    <property type="term" value="P:regulation of DNA-templated transcription"/>
    <property type="evidence" value="ECO:0007669"/>
    <property type="project" value="InterPro"/>
</dbReference>
<organism evidence="5 6">
    <name type="scientific">Buttiauxella agrestis ATCC 33320</name>
    <dbReference type="NCBI Taxonomy" id="1006004"/>
    <lineage>
        <taxon>Bacteria</taxon>
        <taxon>Pseudomonadati</taxon>
        <taxon>Pseudomonadota</taxon>
        <taxon>Gammaproteobacteria</taxon>
        <taxon>Enterobacterales</taxon>
        <taxon>Enterobacteriaceae</taxon>
        <taxon>Buttiauxella</taxon>
    </lineage>
</organism>
<evidence type="ECO:0000313" key="5">
    <source>
        <dbReference type="EMBL" id="KFC80582.1"/>
    </source>
</evidence>
<dbReference type="InterPro" id="IPR001867">
    <property type="entry name" value="OmpR/PhoB-type_DNA-bd"/>
</dbReference>
<name>A0A085GA37_9ENTR</name>
<feature type="transmembrane region" description="Helical" evidence="3">
    <location>
        <begin position="150"/>
        <end position="168"/>
    </location>
</feature>
<dbReference type="AlphaFoldDB" id="A0A085GA37"/>
<reference evidence="5 6" key="1">
    <citation type="submission" date="2014-05" db="EMBL/GenBank/DDBJ databases">
        <title>ATOL: Assembling a taxonomically balanced genome-scale reconstruction of the evolutionary history of the Enterobacteriaceae.</title>
        <authorList>
            <person name="Plunkett G.III."/>
            <person name="Neeno-Eckwall E.C."/>
            <person name="Glasner J.D."/>
            <person name="Perna N.T."/>
        </authorList>
    </citation>
    <scope>NUCLEOTIDE SEQUENCE [LARGE SCALE GENOMIC DNA]</scope>
    <source>
        <strain evidence="5 6">ATCC 33320</strain>
    </source>
</reference>
<keyword evidence="3" id="KW-0472">Membrane</keyword>
<evidence type="ECO:0000256" key="2">
    <source>
        <dbReference type="PROSITE-ProRule" id="PRU01091"/>
    </source>
</evidence>
<proteinExistence type="predicted"/>
<gene>
    <name evidence="5" type="ORF">GBAG_2693</name>
</gene>
<dbReference type="SMART" id="SM00862">
    <property type="entry name" value="Trans_reg_C"/>
    <property type="match status" value="1"/>
</dbReference>
<keyword evidence="1 2" id="KW-0238">DNA-binding</keyword>
<dbReference type="PROSITE" id="PS51755">
    <property type="entry name" value="OMPR_PHOB"/>
    <property type="match status" value="1"/>
</dbReference>